<reference evidence="2" key="2">
    <citation type="submission" date="2021-08" db="EMBL/GenBank/DDBJ databases">
        <authorList>
            <person name="Tani A."/>
            <person name="Ola A."/>
            <person name="Ogura Y."/>
            <person name="Katsura K."/>
            <person name="Hayashi T."/>
        </authorList>
    </citation>
    <scope>NUCLEOTIDE SEQUENCE</scope>
    <source>
        <strain evidence="2">NBRC 15689</strain>
    </source>
</reference>
<evidence type="ECO:0000313" key="2">
    <source>
        <dbReference type="EMBL" id="GJE27234.1"/>
    </source>
</evidence>
<reference evidence="2" key="1">
    <citation type="journal article" date="2021" name="Front. Microbiol.">
        <title>Comprehensive Comparative Genomics and Phenotyping of Methylobacterium Species.</title>
        <authorList>
            <person name="Alessa O."/>
            <person name="Ogura Y."/>
            <person name="Fujitani Y."/>
            <person name="Takami H."/>
            <person name="Hayashi T."/>
            <person name="Sahin N."/>
            <person name="Tani A."/>
        </authorList>
    </citation>
    <scope>NUCLEOTIDE SEQUENCE</scope>
    <source>
        <strain evidence="2">NBRC 15689</strain>
    </source>
</reference>
<feature type="region of interest" description="Disordered" evidence="1">
    <location>
        <begin position="66"/>
        <end position="106"/>
    </location>
</feature>
<keyword evidence="3" id="KW-1185">Reference proteome</keyword>
<accession>A0ABQ4T9S5</accession>
<name>A0ABQ4T9S5_METOR</name>
<organism evidence="2 3">
    <name type="scientific">Methylobacterium organophilum</name>
    <dbReference type="NCBI Taxonomy" id="410"/>
    <lineage>
        <taxon>Bacteria</taxon>
        <taxon>Pseudomonadati</taxon>
        <taxon>Pseudomonadota</taxon>
        <taxon>Alphaproteobacteria</taxon>
        <taxon>Hyphomicrobiales</taxon>
        <taxon>Methylobacteriaceae</taxon>
        <taxon>Methylobacterium</taxon>
    </lineage>
</organism>
<protein>
    <submittedName>
        <fullName evidence="2">Uncharacterized protein</fullName>
    </submittedName>
</protein>
<dbReference type="Proteomes" id="UP001055156">
    <property type="component" value="Unassembled WGS sequence"/>
</dbReference>
<sequence length="106" mass="11317">MTLFRFSLAALPFGGLLSDGCGAPALACAAPAPLPAAEAGPLRLRAVWSMDRATGRLVCRWVAEPTEPAPRQARSPAVADGLRRDHRPAPGTEGTRRTAWRFRRAA</sequence>
<dbReference type="RefSeq" id="WP_238311087.1">
    <property type="nucleotide sequence ID" value="NZ_BPQV01000005.1"/>
</dbReference>
<evidence type="ECO:0000313" key="3">
    <source>
        <dbReference type="Proteomes" id="UP001055156"/>
    </source>
</evidence>
<proteinExistence type="predicted"/>
<comment type="caution">
    <text evidence="2">The sequence shown here is derived from an EMBL/GenBank/DDBJ whole genome shotgun (WGS) entry which is preliminary data.</text>
</comment>
<dbReference type="EMBL" id="BPQV01000005">
    <property type="protein sequence ID" value="GJE27234.1"/>
    <property type="molecule type" value="Genomic_DNA"/>
</dbReference>
<evidence type="ECO:0000256" key="1">
    <source>
        <dbReference type="SAM" id="MobiDB-lite"/>
    </source>
</evidence>
<gene>
    <name evidence="2" type="ORF">LKMONMHP_2092</name>
</gene>